<organism evidence="1 2">
    <name type="scientific">Mycobacterium heidelbergense</name>
    <dbReference type="NCBI Taxonomy" id="53376"/>
    <lineage>
        <taxon>Bacteria</taxon>
        <taxon>Bacillati</taxon>
        <taxon>Actinomycetota</taxon>
        <taxon>Actinomycetes</taxon>
        <taxon>Mycobacteriales</taxon>
        <taxon>Mycobacteriaceae</taxon>
        <taxon>Mycobacterium</taxon>
        <taxon>Mycobacterium simiae complex</taxon>
    </lineage>
</organism>
<accession>A0A1X0DG88</accession>
<proteinExistence type="predicted"/>
<reference evidence="1 2" key="1">
    <citation type="submission" date="2017-02" db="EMBL/GenBank/DDBJ databases">
        <title>The new phylogeny of genus Mycobacterium.</title>
        <authorList>
            <person name="Tortoli E."/>
            <person name="Trovato A."/>
            <person name="Cirillo D.M."/>
        </authorList>
    </citation>
    <scope>NUCLEOTIDE SEQUENCE [LARGE SCALE GENOMIC DNA]</scope>
    <source>
        <strain evidence="1 2">DSM 44471</strain>
    </source>
</reference>
<dbReference type="STRING" id="53376.BST25_16955"/>
<dbReference type="Proteomes" id="UP000192566">
    <property type="component" value="Unassembled WGS sequence"/>
</dbReference>
<evidence type="ECO:0000313" key="2">
    <source>
        <dbReference type="Proteomes" id="UP000192566"/>
    </source>
</evidence>
<dbReference type="AlphaFoldDB" id="A0A1X0DG88"/>
<gene>
    <name evidence="1" type="ORF">BST25_16955</name>
</gene>
<comment type="caution">
    <text evidence="1">The sequence shown here is derived from an EMBL/GenBank/DDBJ whole genome shotgun (WGS) entry which is preliminary data.</text>
</comment>
<keyword evidence="2" id="KW-1185">Reference proteome</keyword>
<evidence type="ECO:0000313" key="1">
    <source>
        <dbReference type="EMBL" id="ORA71413.1"/>
    </source>
</evidence>
<protein>
    <submittedName>
        <fullName evidence="1">Uncharacterized protein</fullName>
    </submittedName>
</protein>
<name>A0A1X0DG88_MYCHE</name>
<dbReference type="EMBL" id="MVHR01000026">
    <property type="protein sequence ID" value="ORA71413.1"/>
    <property type="molecule type" value="Genomic_DNA"/>
</dbReference>
<sequence>MLFEGVRVPAANLLGGQEKLEHKLARAREAAAGSATLGTFEQTRPMVAGTPLRARAADAALSMQDRVPEPPMRLAMKALRPPGR</sequence>